<dbReference type="PIRSF" id="PIRSF005690">
    <property type="entry name" value="GerBA"/>
    <property type="match status" value="1"/>
</dbReference>
<accession>A0AA46AFL3</accession>
<keyword evidence="4" id="KW-0812">Transmembrane</keyword>
<evidence type="ECO:0000256" key="4">
    <source>
        <dbReference type="SAM" id="Phobius"/>
    </source>
</evidence>
<reference evidence="5" key="1">
    <citation type="submission" date="2017-05" db="EMBL/GenBank/DDBJ databases">
        <authorList>
            <person name="Varghese N."/>
            <person name="Submissions S."/>
        </authorList>
    </citation>
    <scope>NUCLEOTIDE SEQUENCE</scope>
    <source>
        <strain evidence="5">DSM 45262</strain>
    </source>
</reference>
<sequence length="504" mass="56747">MFFRVGKTKQRRQKQDDKSIETSVSTKLAENVKALNQRFASSPDLIIKELQNSSGQKAALVYLENLVDKTAINDQILRPLMIENAAFDPASIPIHKTSTTRAMDLIESSIFIGKSVLLVDGQPWAIIFNTQGWPQRSIKEPQIESTLKGGHQGLVETVGLNIALIRRYLPHRELMLTKTLVGERSQTSVFLLYLRDVCQPELVKELENRIDRIKIDALINAGELEEYLEDHWFTVFPQFMQTERPDTIVSQLLQGRIVLIVDHSPVALVGPMNFTSFFQNVDDYSLRWILASFLRFIRFFSFLIAISLPAFYIATISFNYEILPIDLMISIGISRERVPFPPLLEAFIMEVTIEMIREAGVRLPSPIGQTIGVVGGIVIGQAAVQAGIVSNVMVIVVALTAISSYIIPNYDMASAIRLIRFPLMIIASMFGMVGIAIGMMILSIHIVTTTSLGYPYGSPIAPIRLPDWKDTWYRLPLWKMDKRPISADPRQSMRQGHSRKSGKN</sequence>
<feature type="transmembrane region" description="Helical" evidence="4">
    <location>
        <begin position="388"/>
        <end position="407"/>
    </location>
</feature>
<feature type="transmembrane region" description="Helical" evidence="4">
    <location>
        <begin position="296"/>
        <end position="318"/>
    </location>
</feature>
<feature type="compositionally biased region" description="Basic residues" evidence="3">
    <location>
        <begin position="1"/>
        <end position="12"/>
    </location>
</feature>
<comment type="caution">
    <text evidence="5">The sequence shown here is derived from an EMBL/GenBank/DDBJ whole genome shotgun (WGS) entry which is preliminary data.</text>
</comment>
<keyword evidence="2 4" id="KW-0472">Membrane</keyword>
<dbReference type="GO" id="GO:0009847">
    <property type="term" value="P:spore germination"/>
    <property type="evidence" value="ECO:0007669"/>
    <property type="project" value="InterPro"/>
</dbReference>
<keyword evidence="4" id="KW-1133">Transmembrane helix</keyword>
<protein>
    <submittedName>
        <fullName evidence="5">Spore germination protein</fullName>
    </submittedName>
</protein>
<proteinExistence type="inferred from homology"/>
<dbReference type="PANTHER" id="PTHR22550:SF16">
    <property type="entry name" value="SPORE GERMINATION PROTEIN"/>
    <property type="match status" value="1"/>
</dbReference>
<feature type="region of interest" description="Disordered" evidence="3">
    <location>
        <begin position="1"/>
        <end position="22"/>
    </location>
</feature>
<name>A0AA46AFL3_9BACL</name>
<evidence type="ECO:0000256" key="2">
    <source>
        <dbReference type="ARBA" id="ARBA00023136"/>
    </source>
</evidence>
<dbReference type="EMBL" id="FXTU01000003">
    <property type="protein sequence ID" value="SMP19929.1"/>
    <property type="molecule type" value="Genomic_DNA"/>
</dbReference>
<keyword evidence="6" id="KW-1185">Reference proteome</keyword>
<dbReference type="Proteomes" id="UP001157946">
    <property type="component" value="Unassembled WGS sequence"/>
</dbReference>
<dbReference type="InterPro" id="IPR004995">
    <property type="entry name" value="Spore_Ger"/>
</dbReference>
<dbReference type="PANTHER" id="PTHR22550">
    <property type="entry name" value="SPORE GERMINATION PROTEIN"/>
    <property type="match status" value="1"/>
</dbReference>
<dbReference type="RefSeq" id="WP_223248073.1">
    <property type="nucleotide sequence ID" value="NZ_FXTU01000003.1"/>
</dbReference>
<dbReference type="AlphaFoldDB" id="A0AA46AFL3"/>
<evidence type="ECO:0000256" key="3">
    <source>
        <dbReference type="SAM" id="MobiDB-lite"/>
    </source>
</evidence>
<feature type="transmembrane region" description="Helical" evidence="4">
    <location>
        <begin position="419"/>
        <end position="442"/>
    </location>
</feature>
<comment type="similarity">
    <text evidence="1">Belongs to the GerABKA family.</text>
</comment>
<evidence type="ECO:0000256" key="1">
    <source>
        <dbReference type="ARBA" id="ARBA00005278"/>
    </source>
</evidence>
<organism evidence="5 6">
    <name type="scientific">Laceyella tengchongensis</name>
    <dbReference type="NCBI Taxonomy" id="574699"/>
    <lineage>
        <taxon>Bacteria</taxon>
        <taxon>Bacillati</taxon>
        <taxon>Bacillota</taxon>
        <taxon>Bacilli</taxon>
        <taxon>Bacillales</taxon>
        <taxon>Thermoactinomycetaceae</taxon>
        <taxon>Laceyella</taxon>
    </lineage>
</organism>
<dbReference type="InterPro" id="IPR050768">
    <property type="entry name" value="UPF0353/GerABKA_families"/>
</dbReference>
<gene>
    <name evidence="5" type="ORF">SAMN06265361_103329</name>
</gene>
<dbReference type="Pfam" id="PF03323">
    <property type="entry name" value="GerA"/>
    <property type="match status" value="1"/>
</dbReference>
<evidence type="ECO:0000313" key="6">
    <source>
        <dbReference type="Proteomes" id="UP001157946"/>
    </source>
</evidence>
<evidence type="ECO:0000313" key="5">
    <source>
        <dbReference type="EMBL" id="SMP19929.1"/>
    </source>
</evidence>
<dbReference type="GO" id="GO:0016020">
    <property type="term" value="C:membrane"/>
    <property type="evidence" value="ECO:0007669"/>
    <property type="project" value="InterPro"/>
</dbReference>